<dbReference type="AlphaFoldDB" id="A0A3Q7XIH9"/>
<dbReference type="Proteomes" id="UP000087171">
    <property type="component" value="Unplaced"/>
</dbReference>
<reference evidence="2" key="1">
    <citation type="submission" date="2025-08" db="UniProtKB">
        <authorList>
            <consortium name="RefSeq"/>
        </authorList>
    </citation>
    <scope>IDENTIFICATION</scope>
    <source>
        <tissue evidence="2">Etiolated seedlings</tissue>
    </source>
</reference>
<evidence type="ECO:0000313" key="2">
    <source>
        <dbReference type="RefSeq" id="XP_027186183.1"/>
    </source>
</evidence>
<accession>A0A3Q7XIH9</accession>
<dbReference type="RefSeq" id="XP_027186183.1">
    <property type="nucleotide sequence ID" value="XM_027330382.1"/>
</dbReference>
<protein>
    <submittedName>
        <fullName evidence="2">Uncharacterized protein LOC101494879</fullName>
    </submittedName>
</protein>
<dbReference type="GO" id="GO:0006355">
    <property type="term" value="P:regulation of DNA-templated transcription"/>
    <property type="evidence" value="ECO:0007669"/>
    <property type="project" value="InterPro"/>
</dbReference>
<dbReference type="GeneID" id="101494879"/>
<dbReference type="PANTHER" id="PTHR44083">
    <property type="entry name" value="TOPLESS-RELATED PROTEIN 1-RELATED"/>
    <property type="match status" value="1"/>
</dbReference>
<dbReference type="OrthoDB" id="1743797at2759"/>
<gene>
    <name evidence="2" type="primary">LOC101494879</name>
</gene>
<proteinExistence type="predicted"/>
<dbReference type="InterPro" id="IPR027728">
    <property type="entry name" value="Topless_fam"/>
</dbReference>
<dbReference type="PaxDb" id="3827-XP_004514124.1"/>
<name>A0A3Q7XIH9_CICAR</name>
<organism evidence="1 2">
    <name type="scientific">Cicer arietinum</name>
    <name type="common">Chickpea</name>
    <name type="synonym">Garbanzo</name>
    <dbReference type="NCBI Taxonomy" id="3827"/>
    <lineage>
        <taxon>Eukaryota</taxon>
        <taxon>Viridiplantae</taxon>
        <taxon>Streptophyta</taxon>
        <taxon>Embryophyta</taxon>
        <taxon>Tracheophyta</taxon>
        <taxon>Spermatophyta</taxon>
        <taxon>Magnoliopsida</taxon>
        <taxon>eudicotyledons</taxon>
        <taxon>Gunneridae</taxon>
        <taxon>Pentapetalae</taxon>
        <taxon>rosids</taxon>
        <taxon>fabids</taxon>
        <taxon>Fabales</taxon>
        <taxon>Fabaceae</taxon>
        <taxon>Papilionoideae</taxon>
        <taxon>50 kb inversion clade</taxon>
        <taxon>NPAAA clade</taxon>
        <taxon>Hologalegina</taxon>
        <taxon>IRL clade</taxon>
        <taxon>Cicereae</taxon>
        <taxon>Cicer</taxon>
    </lineage>
</organism>
<evidence type="ECO:0000313" key="1">
    <source>
        <dbReference type="Proteomes" id="UP000087171"/>
    </source>
</evidence>
<sequence length="150" mass="17104">MNSLLHVLNFSDSSGDPETTPMTSSLGLLRFDSGVMLIRITICKSSSSPRSAIPRRIKTFNPRKSQNPKGVIFWIPFREDRKFDFCFSTLIDGKVRAWMYENQTFHVEYDTPGKCSTKMLCSSDGTRLFSYGKSKDGAIQLYKESIYGCW</sequence>
<dbReference type="STRING" id="3827.A0A3Q7XIH9"/>
<keyword evidence="1" id="KW-1185">Reference proteome</keyword>
<dbReference type="PANTHER" id="PTHR44083:SF43">
    <property type="entry name" value="TRANSDUCIN FAMILY PROTEIN_WD-40 REPEAT PROTEIN"/>
    <property type="match status" value="1"/>
</dbReference>
<dbReference type="KEGG" id="cam:101494879"/>